<dbReference type="AlphaFoldDB" id="A0AAW0B3S2"/>
<feature type="compositionally biased region" description="Polar residues" evidence="1">
    <location>
        <begin position="172"/>
        <end position="183"/>
    </location>
</feature>
<feature type="region of interest" description="Disordered" evidence="1">
    <location>
        <begin position="146"/>
        <end position="190"/>
    </location>
</feature>
<sequence length="298" mass="31914">MVRRRRNDPKRRATLRRSQLVRADPNPQCSETTTPGFGSPCNTFHSVCAQDDHPKFPQTCCSNEYFILEAACQNCTGGEGYSWSQYQKENHCQSTPSPIPSDSPPPNPVIPSWVSQMAQATPTPDVFSLQAALDFINGINGTSTSSTIDTNLTSSTSTSVFSTPPVSQSTSETDAFPTQPSVNASPASFASSGSSTNVGAIVGGVIGAVLVLALAALGIWYTGRRRRRSHVAPSAAYKAALRSANPTPMPGPYHPVYHDSPQSSTEELPVSRPASWLPSPSRPVSIHSESRFHEHTTA</sequence>
<dbReference type="Proteomes" id="UP001362999">
    <property type="component" value="Unassembled WGS sequence"/>
</dbReference>
<name>A0AAW0B3S2_9AGAR</name>
<keyword evidence="2" id="KW-1133">Transmembrane helix</keyword>
<accession>A0AAW0B3S2</accession>
<gene>
    <name evidence="3" type="ORF">R3P38DRAFT_2969626</name>
</gene>
<evidence type="ECO:0000313" key="4">
    <source>
        <dbReference type="Proteomes" id="UP001362999"/>
    </source>
</evidence>
<keyword evidence="2" id="KW-0812">Transmembrane</keyword>
<feature type="transmembrane region" description="Helical" evidence="2">
    <location>
        <begin position="198"/>
        <end position="221"/>
    </location>
</feature>
<comment type="caution">
    <text evidence="3">The sequence shown here is derived from an EMBL/GenBank/DDBJ whole genome shotgun (WGS) entry which is preliminary data.</text>
</comment>
<evidence type="ECO:0000256" key="1">
    <source>
        <dbReference type="SAM" id="MobiDB-lite"/>
    </source>
</evidence>
<proteinExistence type="predicted"/>
<evidence type="ECO:0000313" key="3">
    <source>
        <dbReference type="EMBL" id="KAK7020464.1"/>
    </source>
</evidence>
<reference evidence="3 4" key="1">
    <citation type="journal article" date="2024" name="J Genomics">
        <title>Draft genome sequencing and assembly of Favolaschia claudopus CIRM-BRFM 2984 isolated from oak limbs.</title>
        <authorList>
            <person name="Navarro D."/>
            <person name="Drula E."/>
            <person name="Chaduli D."/>
            <person name="Cazenave R."/>
            <person name="Ahrendt S."/>
            <person name="Wang J."/>
            <person name="Lipzen A."/>
            <person name="Daum C."/>
            <person name="Barry K."/>
            <person name="Grigoriev I.V."/>
            <person name="Favel A."/>
            <person name="Rosso M.N."/>
            <person name="Martin F."/>
        </authorList>
    </citation>
    <scope>NUCLEOTIDE SEQUENCE [LARGE SCALE GENOMIC DNA]</scope>
    <source>
        <strain evidence="3 4">CIRM-BRFM 2984</strain>
    </source>
</reference>
<feature type="region of interest" description="Disordered" evidence="1">
    <location>
        <begin position="248"/>
        <end position="298"/>
    </location>
</feature>
<keyword evidence="4" id="KW-1185">Reference proteome</keyword>
<protein>
    <submittedName>
        <fullName evidence="3">Uncharacterized protein</fullName>
    </submittedName>
</protein>
<feature type="compositionally biased region" description="Basic and acidic residues" evidence="1">
    <location>
        <begin position="288"/>
        <end position="298"/>
    </location>
</feature>
<feature type="compositionally biased region" description="Low complexity" evidence="1">
    <location>
        <begin position="146"/>
        <end position="171"/>
    </location>
</feature>
<keyword evidence="2" id="KW-0472">Membrane</keyword>
<organism evidence="3 4">
    <name type="scientific">Favolaschia claudopus</name>
    <dbReference type="NCBI Taxonomy" id="2862362"/>
    <lineage>
        <taxon>Eukaryota</taxon>
        <taxon>Fungi</taxon>
        <taxon>Dikarya</taxon>
        <taxon>Basidiomycota</taxon>
        <taxon>Agaricomycotina</taxon>
        <taxon>Agaricomycetes</taxon>
        <taxon>Agaricomycetidae</taxon>
        <taxon>Agaricales</taxon>
        <taxon>Marasmiineae</taxon>
        <taxon>Mycenaceae</taxon>
        <taxon>Favolaschia</taxon>
    </lineage>
</organism>
<dbReference type="EMBL" id="JAWWNJ010000041">
    <property type="protein sequence ID" value="KAK7020464.1"/>
    <property type="molecule type" value="Genomic_DNA"/>
</dbReference>
<evidence type="ECO:0000256" key="2">
    <source>
        <dbReference type="SAM" id="Phobius"/>
    </source>
</evidence>